<proteinExistence type="predicted"/>
<dbReference type="OrthoDB" id="3482540at2"/>
<feature type="domain" description="DUF397" evidence="1">
    <location>
        <begin position="10"/>
        <end position="61"/>
    </location>
</feature>
<dbReference type="Pfam" id="PF04149">
    <property type="entry name" value="DUF397"/>
    <property type="match status" value="1"/>
</dbReference>
<keyword evidence="3" id="KW-1185">Reference proteome</keyword>
<name>A0A1T3P3U2_9ACTN</name>
<dbReference type="AlphaFoldDB" id="A0A1T3P3U2"/>
<reference evidence="2 3" key="1">
    <citation type="submission" date="2017-03" db="EMBL/GenBank/DDBJ databases">
        <title>Draft genome sequence of Streptomyces scabrisporus NF3, endophyte isolated from Amphipterygium adstringens.</title>
        <authorList>
            <person name="Vazquez M."/>
            <person name="Ceapa C.D."/>
            <person name="Rodriguez Luna D."/>
            <person name="Sanchez Esquivel S."/>
        </authorList>
    </citation>
    <scope>NUCLEOTIDE SEQUENCE [LARGE SCALE GENOMIC DNA]</scope>
    <source>
        <strain evidence="2 3">NF3</strain>
    </source>
</reference>
<dbReference type="InterPro" id="IPR007278">
    <property type="entry name" value="DUF397"/>
</dbReference>
<evidence type="ECO:0000259" key="1">
    <source>
        <dbReference type="Pfam" id="PF04149"/>
    </source>
</evidence>
<dbReference type="Proteomes" id="UP000190037">
    <property type="component" value="Unassembled WGS sequence"/>
</dbReference>
<evidence type="ECO:0000313" key="3">
    <source>
        <dbReference type="Proteomes" id="UP000190037"/>
    </source>
</evidence>
<dbReference type="EMBL" id="MWQN01000001">
    <property type="protein sequence ID" value="OPC83684.1"/>
    <property type="molecule type" value="Genomic_DNA"/>
</dbReference>
<gene>
    <name evidence="2" type="ORF">B4N89_24525</name>
</gene>
<evidence type="ECO:0000313" key="2">
    <source>
        <dbReference type="EMBL" id="OPC83684.1"/>
    </source>
</evidence>
<sequence length="64" mass="7027">MPMPENSPLWVKSSYSMQNGDCTEIRPHPDGRTDVRDSKDPAIGQLTVARAPWAAFVATLRADA</sequence>
<organism evidence="2 3">
    <name type="scientific">Embleya scabrispora</name>
    <dbReference type="NCBI Taxonomy" id="159449"/>
    <lineage>
        <taxon>Bacteria</taxon>
        <taxon>Bacillati</taxon>
        <taxon>Actinomycetota</taxon>
        <taxon>Actinomycetes</taxon>
        <taxon>Kitasatosporales</taxon>
        <taxon>Streptomycetaceae</taxon>
        <taxon>Embleya</taxon>
    </lineage>
</organism>
<comment type="caution">
    <text evidence="2">The sequence shown here is derived from an EMBL/GenBank/DDBJ whole genome shotgun (WGS) entry which is preliminary data.</text>
</comment>
<protein>
    <recommendedName>
        <fullName evidence="1">DUF397 domain-containing protein</fullName>
    </recommendedName>
</protein>
<accession>A0A1T3P3U2</accession>